<evidence type="ECO:0000259" key="5">
    <source>
        <dbReference type="Pfam" id="PF04073"/>
    </source>
</evidence>
<keyword evidence="3 4" id="KW-0456">Lyase</keyword>
<dbReference type="Gene3D" id="3.90.960.10">
    <property type="entry name" value="YbaK/aminoacyl-tRNA synthetase-associated domain"/>
    <property type="match status" value="1"/>
</dbReference>
<dbReference type="GO" id="GO:0006412">
    <property type="term" value="P:translation"/>
    <property type="evidence" value="ECO:0007669"/>
    <property type="project" value="UniProtKB-KW"/>
</dbReference>
<dbReference type="EMBL" id="PVTO01000007">
    <property type="protein sequence ID" value="PRY82977.1"/>
    <property type="molecule type" value="Genomic_DNA"/>
</dbReference>
<dbReference type="RefSeq" id="WP_106192281.1">
    <property type="nucleotide sequence ID" value="NZ_PVTO01000007.1"/>
</dbReference>
<dbReference type="GO" id="GO:0002161">
    <property type="term" value="F:aminoacyl-tRNA deacylase activity"/>
    <property type="evidence" value="ECO:0007669"/>
    <property type="project" value="InterPro"/>
</dbReference>
<dbReference type="GO" id="GO:0016829">
    <property type="term" value="F:lyase activity"/>
    <property type="evidence" value="ECO:0007669"/>
    <property type="project" value="UniProtKB-KW"/>
</dbReference>
<dbReference type="SUPFAM" id="SSF55826">
    <property type="entry name" value="YbaK/ProRS associated domain"/>
    <property type="match status" value="1"/>
</dbReference>
<dbReference type="InterPro" id="IPR036754">
    <property type="entry name" value="YbaK/aa-tRNA-synt-asso_dom_sf"/>
</dbReference>
<keyword evidence="7" id="KW-1185">Reference proteome</keyword>
<dbReference type="NCBIfam" id="TIGR00011">
    <property type="entry name" value="YbaK_EbsC"/>
    <property type="match status" value="1"/>
</dbReference>
<dbReference type="PANTHER" id="PTHR30411:SF0">
    <property type="entry name" value="CYS-TRNA(PRO)_CYS-TRNA(CYS) DEACYLASE YBAK"/>
    <property type="match status" value="1"/>
</dbReference>
<sequence>MAKAKKTNAIRLLEQHSIPYKEHHYFGNDVANGIEVAKKMGNNPDQQFKTLVTQGKSKTYYVFIIPVNTELDLKKAAQAVDEKSIAMIREKELLPLTGYVHGGCSPIAMKKSFKTILHASASKFDTIIFSAGKVGLSVELDPKQLSSLIDVTLSDVVKA</sequence>
<feature type="domain" description="YbaK/aminoacyl-tRNA synthetase-associated" evidence="5">
    <location>
        <begin position="34"/>
        <end position="146"/>
    </location>
</feature>
<dbReference type="InterPro" id="IPR007214">
    <property type="entry name" value="YbaK/aa-tRNA-synth-assoc-dom"/>
</dbReference>
<dbReference type="PIRSF" id="PIRSF006181">
    <property type="entry name" value="EbsC_YbaK"/>
    <property type="match status" value="1"/>
</dbReference>
<evidence type="ECO:0000256" key="4">
    <source>
        <dbReference type="PIRNR" id="PIRNR006181"/>
    </source>
</evidence>
<dbReference type="CDD" id="cd00002">
    <property type="entry name" value="YbaK_deacylase"/>
    <property type="match status" value="1"/>
</dbReference>
<gene>
    <name evidence="6" type="ORF">CLV38_10751</name>
</gene>
<keyword evidence="2 4" id="KW-0648">Protein biosynthesis</keyword>
<name>A0A2T0W8D5_9LACT</name>
<evidence type="ECO:0000256" key="3">
    <source>
        <dbReference type="ARBA" id="ARBA00023239"/>
    </source>
</evidence>
<evidence type="ECO:0000256" key="1">
    <source>
        <dbReference type="ARBA" id="ARBA00009798"/>
    </source>
</evidence>
<dbReference type="OrthoDB" id="9809296at2"/>
<organism evidence="6 7">
    <name type="scientific">Alkalibacterium olivapovliticus</name>
    <dbReference type="NCBI Taxonomy" id="99907"/>
    <lineage>
        <taxon>Bacteria</taxon>
        <taxon>Bacillati</taxon>
        <taxon>Bacillota</taxon>
        <taxon>Bacilli</taxon>
        <taxon>Lactobacillales</taxon>
        <taxon>Carnobacteriaceae</taxon>
        <taxon>Alkalibacterium</taxon>
    </lineage>
</organism>
<reference evidence="6 7" key="1">
    <citation type="submission" date="2018-03" db="EMBL/GenBank/DDBJ databases">
        <title>Genomic Encyclopedia of Archaeal and Bacterial Type Strains, Phase II (KMG-II): from individual species to whole genera.</title>
        <authorList>
            <person name="Goeker M."/>
        </authorList>
    </citation>
    <scope>NUCLEOTIDE SEQUENCE [LARGE SCALE GENOMIC DNA]</scope>
    <source>
        <strain evidence="6 7">DSM 13175</strain>
    </source>
</reference>
<dbReference type="Proteomes" id="UP000238205">
    <property type="component" value="Unassembled WGS sequence"/>
</dbReference>
<dbReference type="InterPro" id="IPR004369">
    <property type="entry name" value="Prolyl-tRNA_editing_YbaK/EbsC"/>
</dbReference>
<accession>A0A2T0W8D5</accession>
<evidence type="ECO:0000313" key="7">
    <source>
        <dbReference type="Proteomes" id="UP000238205"/>
    </source>
</evidence>
<proteinExistence type="inferred from homology"/>
<dbReference type="PANTHER" id="PTHR30411">
    <property type="entry name" value="CYTOPLASMIC PROTEIN"/>
    <property type="match status" value="1"/>
</dbReference>
<evidence type="ECO:0000256" key="2">
    <source>
        <dbReference type="ARBA" id="ARBA00022917"/>
    </source>
</evidence>
<dbReference type="EC" id="4.2.-.-" evidence="4"/>
<comment type="similarity">
    <text evidence="1 4">Belongs to the prolyl-tRNA editing family. YbaK/EbsC subfamily.</text>
</comment>
<protein>
    <recommendedName>
        <fullName evidence="4">Cys-tRNA(Pro)/Cys-tRNA(Cys) deacylase</fullName>
        <ecNumber evidence="4">4.2.-.-</ecNumber>
    </recommendedName>
</protein>
<dbReference type="Pfam" id="PF04073">
    <property type="entry name" value="tRNA_edit"/>
    <property type="match status" value="1"/>
</dbReference>
<dbReference type="AlphaFoldDB" id="A0A2T0W8D5"/>
<comment type="caution">
    <text evidence="6">The sequence shown here is derived from an EMBL/GenBank/DDBJ whole genome shotgun (WGS) entry which is preliminary data.</text>
</comment>
<evidence type="ECO:0000313" key="6">
    <source>
        <dbReference type="EMBL" id="PRY82977.1"/>
    </source>
</evidence>